<gene>
    <name evidence="1" type="ORF">ACFQS1_40190</name>
</gene>
<dbReference type="RefSeq" id="WP_378978283.1">
    <property type="nucleotide sequence ID" value="NZ_JBHTBJ010000091.1"/>
</dbReference>
<proteinExistence type="predicted"/>
<accession>A0ABW2I5T2</accession>
<evidence type="ECO:0000313" key="2">
    <source>
        <dbReference type="Proteomes" id="UP001596548"/>
    </source>
</evidence>
<dbReference type="Proteomes" id="UP001596548">
    <property type="component" value="Unassembled WGS sequence"/>
</dbReference>
<organism evidence="1 2">
    <name type="scientific">Paractinoplanes rhizophilus</name>
    <dbReference type="NCBI Taxonomy" id="1416877"/>
    <lineage>
        <taxon>Bacteria</taxon>
        <taxon>Bacillati</taxon>
        <taxon>Actinomycetota</taxon>
        <taxon>Actinomycetes</taxon>
        <taxon>Micromonosporales</taxon>
        <taxon>Micromonosporaceae</taxon>
        <taxon>Paractinoplanes</taxon>
    </lineage>
</organism>
<name>A0ABW2I5T2_9ACTN</name>
<sequence>MASWPKSTSIPRSCRPVWTACVNSGVPSAIAPVSALAGREAVFLRRPWDEADETEPQIYCEHLGPDGRRLRQVEIYADSTAVRTRPEHWPFNPPNDLYDPDLVQWEIGAQYFGSSKLSGVR</sequence>
<evidence type="ECO:0000313" key="1">
    <source>
        <dbReference type="EMBL" id="MFC7280213.1"/>
    </source>
</evidence>
<dbReference type="EMBL" id="JBHTBJ010000091">
    <property type="protein sequence ID" value="MFC7280213.1"/>
    <property type="molecule type" value="Genomic_DNA"/>
</dbReference>
<comment type="caution">
    <text evidence="1">The sequence shown here is derived from an EMBL/GenBank/DDBJ whole genome shotgun (WGS) entry which is preliminary data.</text>
</comment>
<keyword evidence="2" id="KW-1185">Reference proteome</keyword>
<protein>
    <submittedName>
        <fullName evidence="1">Uncharacterized protein</fullName>
    </submittedName>
</protein>
<reference evidence="2" key="1">
    <citation type="journal article" date="2019" name="Int. J. Syst. Evol. Microbiol.">
        <title>The Global Catalogue of Microorganisms (GCM) 10K type strain sequencing project: providing services to taxonomists for standard genome sequencing and annotation.</title>
        <authorList>
            <consortium name="The Broad Institute Genomics Platform"/>
            <consortium name="The Broad Institute Genome Sequencing Center for Infectious Disease"/>
            <person name="Wu L."/>
            <person name="Ma J."/>
        </authorList>
    </citation>
    <scope>NUCLEOTIDE SEQUENCE [LARGE SCALE GENOMIC DNA]</scope>
    <source>
        <strain evidence="2">XZYJT-10</strain>
    </source>
</reference>